<accession>E6TBI1</accession>
<evidence type="ECO:0000256" key="13">
    <source>
        <dbReference type="ARBA" id="ARBA00023004"/>
    </source>
</evidence>
<evidence type="ECO:0000256" key="17">
    <source>
        <dbReference type="ARBA" id="ARBA00030846"/>
    </source>
</evidence>
<evidence type="ECO:0000256" key="8">
    <source>
        <dbReference type="ARBA" id="ARBA00013250"/>
    </source>
</evidence>
<dbReference type="EC" id="4.2.1.99" evidence="8"/>
<dbReference type="InterPro" id="IPR006249">
    <property type="entry name" value="Aconitase/IRP2"/>
</dbReference>
<evidence type="ECO:0000256" key="5">
    <source>
        <dbReference type="ARBA" id="ARBA00007185"/>
    </source>
</evidence>
<dbReference type="KEGG" id="msp:Mspyr1_30110"/>
<evidence type="ECO:0000313" key="25">
    <source>
        <dbReference type="Proteomes" id="UP000008916"/>
    </source>
</evidence>
<dbReference type="EMBL" id="CP002385">
    <property type="protein sequence ID" value="ADT99629.1"/>
    <property type="molecule type" value="Genomic_DNA"/>
</dbReference>
<dbReference type="RefSeq" id="WP_013471826.1">
    <property type="nucleotide sequence ID" value="NC_014814.1"/>
</dbReference>
<dbReference type="Gene3D" id="6.10.190.10">
    <property type="match status" value="1"/>
</dbReference>
<evidence type="ECO:0000256" key="12">
    <source>
        <dbReference type="ARBA" id="ARBA00022884"/>
    </source>
</evidence>
<evidence type="ECO:0000256" key="14">
    <source>
        <dbReference type="ARBA" id="ARBA00023014"/>
    </source>
</evidence>
<evidence type="ECO:0000313" key="24">
    <source>
        <dbReference type="EMBL" id="ADT99629.1"/>
    </source>
</evidence>
<dbReference type="UniPathway" id="UPA00223">
    <property type="reaction ID" value="UER00718"/>
</dbReference>
<keyword evidence="14" id="KW-0411">Iron-sulfur</keyword>
<reference evidence="24 25" key="1">
    <citation type="journal article" date="2011" name="Stand. Genomic Sci.">
        <title>Complete genome sequence of Mycobacterium sp. strain (Spyr1) and reclassification to Mycobacterium gilvum Spyr1.</title>
        <authorList>
            <person name="Kallimanis A."/>
            <person name="Karabika E."/>
            <person name="Mavromatis K."/>
            <person name="Lapidus A."/>
            <person name="Labutti K.M."/>
            <person name="Liolios K."/>
            <person name="Ivanova N."/>
            <person name="Goodwin L."/>
            <person name="Woyke T."/>
            <person name="Velentzas A.D."/>
            <person name="Perisynakis A."/>
            <person name="Ouzounis C.C."/>
            <person name="Kyrpides N.C."/>
            <person name="Koukkou A.I."/>
            <person name="Drainas C."/>
        </authorList>
    </citation>
    <scope>NUCLEOTIDE SEQUENCE [LARGE SCALE GENOMIC DNA]</scope>
    <source>
        <strain evidence="25">DSM 45189 / LMG 24558 / Spyr1</strain>
    </source>
</reference>
<dbReference type="Gene3D" id="3.20.19.10">
    <property type="entry name" value="Aconitase, domain 4"/>
    <property type="match status" value="1"/>
</dbReference>
<evidence type="ECO:0000256" key="6">
    <source>
        <dbReference type="ARBA" id="ARBA00011245"/>
    </source>
</evidence>
<keyword evidence="15 24" id="KW-0456">Lyase</keyword>
<dbReference type="CDD" id="cd01586">
    <property type="entry name" value="AcnA_IRP"/>
    <property type="match status" value="1"/>
</dbReference>
<dbReference type="PRINTS" id="PR00415">
    <property type="entry name" value="ACONITASE"/>
</dbReference>
<dbReference type="InterPro" id="IPR044137">
    <property type="entry name" value="AcnA_IRP_Swivel"/>
</dbReference>
<dbReference type="UniPathway" id="UPA00946"/>
<evidence type="ECO:0000256" key="20">
    <source>
        <dbReference type="ARBA" id="ARBA00031977"/>
    </source>
</evidence>
<evidence type="ECO:0000259" key="22">
    <source>
        <dbReference type="Pfam" id="PF00330"/>
    </source>
</evidence>
<dbReference type="EC" id="4.2.1.3" evidence="7"/>
<evidence type="ECO:0000256" key="10">
    <source>
        <dbReference type="ARBA" id="ARBA00022532"/>
    </source>
</evidence>
<gene>
    <name evidence="24" type="ordered locus">Mspyr1_30110</name>
</gene>
<evidence type="ECO:0000256" key="2">
    <source>
        <dbReference type="ARBA" id="ARBA00001966"/>
    </source>
</evidence>
<feature type="domain" description="Aconitase/3-isopropylmalate dehydratase large subunit alpha/beta/alpha" evidence="22">
    <location>
        <begin position="76"/>
        <end position="606"/>
    </location>
</feature>
<evidence type="ECO:0000256" key="18">
    <source>
        <dbReference type="ARBA" id="ARBA00031081"/>
    </source>
</evidence>
<comment type="pathway">
    <text evidence="4">Organic acid metabolism; propanoate degradation.</text>
</comment>
<dbReference type="CDD" id="cd01580">
    <property type="entry name" value="AcnA_IRP_Swivel"/>
    <property type="match status" value="1"/>
</dbReference>
<evidence type="ECO:0000256" key="7">
    <source>
        <dbReference type="ARBA" id="ARBA00012926"/>
    </source>
</evidence>
<dbReference type="Gene3D" id="3.30.499.10">
    <property type="entry name" value="Aconitase, domain 3"/>
    <property type="match status" value="2"/>
</dbReference>
<dbReference type="FunFam" id="3.30.499.10:FF:000009">
    <property type="entry name" value="Aconitate hydratase"/>
    <property type="match status" value="1"/>
</dbReference>
<evidence type="ECO:0000259" key="23">
    <source>
        <dbReference type="Pfam" id="PF00694"/>
    </source>
</evidence>
<comment type="similarity">
    <text evidence="5">Belongs to the aconitase/IPM isomerase family.</text>
</comment>
<sequence length="941" mass="102211">MSSKNSSLNSFGAKDTLKVGDNSYEIYRLDAVPGTEKLPYSLKVLAENLLRTEDGANITKDHIEAIAKWDPSADPSVEIQFTPARVIMQDFTGVPCIVDLATMREAVGELGGDPQQVNPLAPADLVIDHSVIADLFGRADAFERNVEIEYERNGERYQFLRWGQGAFDDFKVVPPGTGIVHQVNIEYLASVVMARSDAEGNTVAYPDTCVGTDSHTTMENGLGVLGWGVGGIEAEAAMLGQPVSMLIPRVVGFKITGERRPGVTATDVVLTVTEMLRQHGVVGKFVEFYGDGVAEVPLANRATLGNMSPEFGSTAAIFPIDDVTIEYLRLTGRSEEQLALVEAYAKEQGMWHDPSREPKFSEYLELDLADVVPSIAGPKRPQDRIALDDAKNAFRKDIHNYVENNNPAPETKLDDTIDDTFPASDPATLQFADDGAVNMHSAANGADGRPTKPVTVKSDEHGEFVLDHGAVVIAAITSCTNTSNPEVMIGAALLAKNAVDKGLARKPWVKTTMAPGSQVVTDYYNKAGLWPYLEKLGFFLVGYGCTTCIGNSGPLPEEVSKAINDNDLSVTAVLSGNRNFEGRINPDVKMNYLASPPLVIAYALAGSMDFDFESDSLGNDSDGNPVFLKDIWPSQKDISDTIAEAISQEMFTKNYADVFKGDERWRNLPTPSGNTFEWDQDSTYVRKPPYFEGMPAEPQPVTDISGARVLALLGDSVTTDHISPAGAIKPGTPAAEYLESHGVERKDYNSYGSRRGNHEVMIRGTFANIRLKNQLLDDVSGGYTRDFTKEGEQAFIYDAAQNYAEQNIPLVVLGGKEYGSGSSRDWAAKGTSLLGVRAVITESFERIHRSNLIGMGVIPLQFPEGESAASLKLDGTETFDITGIEELNNGKTPKTVKVTATKPDGGKVEFDAVVRIDTPGEADYYRNGGILQYVLRNMLKS</sequence>
<keyword evidence="10" id="KW-0816">Tricarboxylic acid cycle</keyword>
<dbReference type="GO" id="GO:0051536">
    <property type="term" value="F:iron-sulfur cluster binding"/>
    <property type="evidence" value="ECO:0007669"/>
    <property type="project" value="UniProtKB-KW"/>
</dbReference>
<dbReference type="SUPFAM" id="SSF53732">
    <property type="entry name" value="Aconitase iron-sulfur domain"/>
    <property type="match status" value="1"/>
</dbReference>
<comment type="subunit">
    <text evidence="6">Monomer.</text>
</comment>
<dbReference type="PANTHER" id="PTHR11670">
    <property type="entry name" value="ACONITASE/IRON-RESPONSIVE ELEMENT FAMILY MEMBER"/>
    <property type="match status" value="1"/>
</dbReference>
<dbReference type="PROSITE" id="PS00450">
    <property type="entry name" value="ACONITASE_1"/>
    <property type="match status" value="1"/>
</dbReference>
<comment type="catalytic activity">
    <reaction evidence="1">
        <text>(2S,3R)-3-hydroxybutane-1,2,3-tricarboxylate = 2-methyl-cis-aconitate + H2O</text>
        <dbReference type="Rhea" id="RHEA:17941"/>
        <dbReference type="ChEBI" id="CHEBI:15377"/>
        <dbReference type="ChEBI" id="CHEBI:57429"/>
        <dbReference type="ChEBI" id="CHEBI:57872"/>
        <dbReference type="EC" id="4.2.1.99"/>
    </reaction>
</comment>
<feature type="domain" description="Aconitase A/isopropylmalate dehydratase small subunit swivel" evidence="23">
    <location>
        <begin position="735"/>
        <end position="864"/>
    </location>
</feature>
<evidence type="ECO:0000256" key="15">
    <source>
        <dbReference type="ARBA" id="ARBA00023239"/>
    </source>
</evidence>
<dbReference type="Proteomes" id="UP000008916">
    <property type="component" value="Chromosome"/>
</dbReference>
<dbReference type="GO" id="GO:0003723">
    <property type="term" value="F:RNA binding"/>
    <property type="evidence" value="ECO:0007669"/>
    <property type="project" value="UniProtKB-KW"/>
</dbReference>
<dbReference type="GO" id="GO:0046872">
    <property type="term" value="F:metal ion binding"/>
    <property type="evidence" value="ECO:0007669"/>
    <property type="project" value="UniProtKB-KW"/>
</dbReference>
<dbReference type="InterPro" id="IPR036008">
    <property type="entry name" value="Aconitase_4Fe-4S_dom"/>
</dbReference>
<dbReference type="InterPro" id="IPR000573">
    <property type="entry name" value="AconitaseA/IPMdHydase_ssu_swvl"/>
</dbReference>
<evidence type="ECO:0000256" key="3">
    <source>
        <dbReference type="ARBA" id="ARBA00004717"/>
    </source>
</evidence>
<dbReference type="Pfam" id="PF00330">
    <property type="entry name" value="Aconitase"/>
    <property type="match status" value="1"/>
</dbReference>
<comment type="catalytic activity">
    <reaction evidence="16">
        <text>citrate = D-threo-isocitrate</text>
        <dbReference type="Rhea" id="RHEA:10336"/>
        <dbReference type="ChEBI" id="CHEBI:15562"/>
        <dbReference type="ChEBI" id="CHEBI:16947"/>
        <dbReference type="EC" id="4.2.1.3"/>
    </reaction>
</comment>
<dbReference type="InterPro" id="IPR015928">
    <property type="entry name" value="Aconitase/3IPM_dehydase_swvl"/>
</dbReference>
<proteinExistence type="inferred from homology"/>
<evidence type="ECO:0000256" key="11">
    <source>
        <dbReference type="ARBA" id="ARBA00022723"/>
    </source>
</evidence>
<evidence type="ECO:0000256" key="21">
    <source>
        <dbReference type="ARBA" id="ARBA00033025"/>
    </source>
</evidence>
<dbReference type="GO" id="GO:0003994">
    <property type="term" value="F:aconitate hydratase activity"/>
    <property type="evidence" value="ECO:0007669"/>
    <property type="project" value="UniProtKB-EC"/>
</dbReference>
<keyword evidence="13" id="KW-0408">Iron</keyword>
<evidence type="ECO:0000256" key="9">
    <source>
        <dbReference type="ARBA" id="ARBA00019378"/>
    </source>
</evidence>
<comment type="cofactor">
    <cofactor evidence="2">
        <name>[4Fe-4S] cluster</name>
        <dbReference type="ChEBI" id="CHEBI:49883"/>
    </cofactor>
</comment>
<dbReference type="GO" id="GO:0019679">
    <property type="term" value="P:propionate metabolic process, methylcitrate cycle"/>
    <property type="evidence" value="ECO:0007669"/>
    <property type="project" value="UniProtKB-ARBA"/>
</dbReference>
<evidence type="ECO:0000256" key="1">
    <source>
        <dbReference type="ARBA" id="ARBA00000118"/>
    </source>
</evidence>
<dbReference type="AlphaFoldDB" id="E6TBI1"/>
<dbReference type="Pfam" id="PF00694">
    <property type="entry name" value="Aconitase_C"/>
    <property type="match status" value="1"/>
</dbReference>
<dbReference type="GO" id="GO:0006099">
    <property type="term" value="P:tricarboxylic acid cycle"/>
    <property type="evidence" value="ECO:0007669"/>
    <property type="project" value="UniProtKB-UniPathway"/>
</dbReference>
<dbReference type="InterPro" id="IPR018136">
    <property type="entry name" value="Aconitase_4Fe-4S_BS"/>
</dbReference>
<name>E6TBI1_MYCSR</name>
<comment type="pathway">
    <text evidence="3">Carbohydrate metabolism; tricarboxylic acid cycle; isocitrate from oxaloacetate: step 2/2.</text>
</comment>
<dbReference type="FunFam" id="3.30.499.10:FF:000002">
    <property type="entry name" value="Aconitate hydratase"/>
    <property type="match status" value="1"/>
</dbReference>
<protein>
    <recommendedName>
        <fullName evidence="9">Aconitate hydratase A</fullName>
        <ecNumber evidence="7">4.2.1.3</ecNumber>
        <ecNumber evidence="8">4.2.1.99</ecNumber>
    </recommendedName>
    <alternativeName>
        <fullName evidence="19">(2R,3S)-2-methylisocitrate dehydratase</fullName>
    </alternativeName>
    <alternativeName>
        <fullName evidence="17">(2S,3R)-3-hydroxybutane-1,2,3-tricarboxylate dehydratase</fullName>
    </alternativeName>
    <alternativeName>
        <fullName evidence="20">Iron-responsive protein-like</fullName>
    </alternativeName>
    <alternativeName>
        <fullName evidence="21">Probable 2-methyl-cis-aconitate hydratase</fullName>
    </alternativeName>
    <alternativeName>
        <fullName evidence="18">RNA-binding protein</fullName>
    </alternativeName>
</protein>
<dbReference type="InterPro" id="IPR015931">
    <property type="entry name" value="Acnase/IPM_dHydase_lsu_aba_1/3"/>
</dbReference>
<dbReference type="HOGENOM" id="CLU_013476_2_1_11"/>
<evidence type="ECO:0000256" key="4">
    <source>
        <dbReference type="ARBA" id="ARBA00005026"/>
    </source>
</evidence>
<keyword evidence="25" id="KW-1185">Reference proteome</keyword>
<dbReference type="NCBIfam" id="NF006757">
    <property type="entry name" value="PRK09277.1"/>
    <property type="match status" value="1"/>
</dbReference>
<keyword evidence="12" id="KW-0694">RNA-binding</keyword>
<dbReference type="NCBIfam" id="NF009520">
    <property type="entry name" value="PRK12881.1"/>
    <property type="match status" value="1"/>
</dbReference>
<organism evidence="24 25">
    <name type="scientific">Mycolicibacterium gilvum (strain DSM 45189 / LMG 24558 / Spyr1)</name>
    <name type="common">Mycobacterium gilvum</name>
    <dbReference type="NCBI Taxonomy" id="278137"/>
    <lineage>
        <taxon>Bacteria</taxon>
        <taxon>Bacillati</taxon>
        <taxon>Actinomycetota</taxon>
        <taxon>Actinomycetes</taxon>
        <taxon>Mycobacteriales</taxon>
        <taxon>Mycobacteriaceae</taxon>
        <taxon>Mycolicibacterium</taxon>
    </lineage>
</organism>
<dbReference type="PROSITE" id="PS01244">
    <property type="entry name" value="ACONITASE_2"/>
    <property type="match status" value="1"/>
</dbReference>
<evidence type="ECO:0000256" key="16">
    <source>
        <dbReference type="ARBA" id="ARBA00023501"/>
    </source>
</evidence>
<dbReference type="GO" id="GO:0047456">
    <property type="term" value="F:2-methylisocitrate dehydratase activity"/>
    <property type="evidence" value="ECO:0007669"/>
    <property type="project" value="UniProtKB-EC"/>
</dbReference>
<keyword evidence="11" id="KW-0479">Metal-binding</keyword>
<dbReference type="SUPFAM" id="SSF52016">
    <property type="entry name" value="LeuD/IlvD-like"/>
    <property type="match status" value="1"/>
</dbReference>
<evidence type="ECO:0000256" key="19">
    <source>
        <dbReference type="ARBA" id="ARBA00031613"/>
    </source>
</evidence>
<dbReference type="InterPro" id="IPR001030">
    <property type="entry name" value="Acoase/IPM_deHydtase_lsu_aba"/>
</dbReference>
<dbReference type="FunFam" id="3.20.19.10:FF:000001">
    <property type="entry name" value="Aconitate hydratase"/>
    <property type="match status" value="1"/>
</dbReference>